<accession>A0ACC0L9I1</accession>
<name>A0ACC0L9I1_RHOML</name>
<dbReference type="Proteomes" id="UP001062846">
    <property type="component" value="Chromosome 13"/>
</dbReference>
<dbReference type="EMBL" id="CM046400">
    <property type="protein sequence ID" value="KAI8525195.1"/>
    <property type="molecule type" value="Genomic_DNA"/>
</dbReference>
<sequence>MDYLLPRKSLFVYTICLLSLIPITKGDLPPFFSLDCPDPALNTTSTYAPNSTYKTNLNTLFSALSSHSSNASNGFYNFTAGTSPPDIAYGLFLCRGDISSAKCQDCVIKTTQNVVEWCPRSKRVTVWLEECMLRYSNEYIFARQDRGFLGVLHNAWNVTNKTHFNEVLGEVMDDIANRTSSDDSSKKFATAQVNYSSLVTLYGLAQCTPDISGFDCNTCLWACISTLPSCCDASQGAIVRFPSCNVRYETYPFYDASFGAAPPPPTAVLRPPRSTSTTSSPGIGGVSWQVIAAFVASIGVVVMLFIAGFCFLTKRAKKKHNSVEEDLDNVRDSLQYDLGTIEAATNNFSNDNKIGEGGFGLVYKGLLPDGQEVAVKRLSRTSGQGAQEFKNEVLLVAKLQHRNLVRLLGFCLGGEEKILIYEFVPNKSLDYFLFDPQEQEKQEKLDWSRRYKIIGGVARGMLYLHEDSRLRIIHRDLKVSNILLDVDMEPKVSDFGMARIFGNDQTHGNTRRVAGTFGYMSPEYLINGKFSTKSDVFSFGVLVLEIISGKRNNFYHSDDAANLLSYAWKLWREGTPLDLLDPTLEGSYARNEVTRCIHIALLCVQDDPNARPSMATIVLVLNSYSTSLPLPQQPRFLGRSGIGSNIIPELQPGQSMSKSIRWTVNEASISELDPR</sequence>
<evidence type="ECO:0000313" key="2">
    <source>
        <dbReference type="Proteomes" id="UP001062846"/>
    </source>
</evidence>
<organism evidence="1 2">
    <name type="scientific">Rhododendron molle</name>
    <name type="common">Chinese azalea</name>
    <name type="synonym">Azalea mollis</name>
    <dbReference type="NCBI Taxonomy" id="49168"/>
    <lineage>
        <taxon>Eukaryota</taxon>
        <taxon>Viridiplantae</taxon>
        <taxon>Streptophyta</taxon>
        <taxon>Embryophyta</taxon>
        <taxon>Tracheophyta</taxon>
        <taxon>Spermatophyta</taxon>
        <taxon>Magnoliopsida</taxon>
        <taxon>eudicotyledons</taxon>
        <taxon>Gunneridae</taxon>
        <taxon>Pentapetalae</taxon>
        <taxon>asterids</taxon>
        <taxon>Ericales</taxon>
        <taxon>Ericaceae</taxon>
        <taxon>Ericoideae</taxon>
        <taxon>Rhodoreae</taxon>
        <taxon>Rhododendron</taxon>
    </lineage>
</organism>
<reference evidence="1" key="1">
    <citation type="submission" date="2022-02" db="EMBL/GenBank/DDBJ databases">
        <title>Plant Genome Project.</title>
        <authorList>
            <person name="Zhang R.-G."/>
        </authorList>
    </citation>
    <scope>NUCLEOTIDE SEQUENCE</scope>
    <source>
        <strain evidence="1">AT1</strain>
    </source>
</reference>
<protein>
    <submittedName>
        <fullName evidence="1">Uncharacterized protein</fullName>
    </submittedName>
</protein>
<gene>
    <name evidence="1" type="ORF">RHMOL_Rhmol13G0210200</name>
</gene>
<keyword evidence="2" id="KW-1185">Reference proteome</keyword>
<proteinExistence type="predicted"/>
<comment type="caution">
    <text evidence="1">The sequence shown here is derived from an EMBL/GenBank/DDBJ whole genome shotgun (WGS) entry which is preliminary data.</text>
</comment>
<evidence type="ECO:0000313" key="1">
    <source>
        <dbReference type="EMBL" id="KAI8525195.1"/>
    </source>
</evidence>